<evidence type="ECO:0000256" key="1">
    <source>
        <dbReference type="ARBA" id="ARBA00022884"/>
    </source>
</evidence>
<reference evidence="5 6" key="1">
    <citation type="submission" date="2021-03" db="EMBL/GenBank/DDBJ databases">
        <title>Genomic Encyclopedia of Type Strains, Phase IV (KMG-IV): sequencing the most valuable type-strain genomes for metagenomic binning, comparative biology and taxonomic classification.</title>
        <authorList>
            <person name="Goeker M."/>
        </authorList>
    </citation>
    <scope>NUCLEOTIDE SEQUENCE [LARGE SCALE GENOMIC DNA]</scope>
    <source>
        <strain evidence="5 6">DSM 27563</strain>
    </source>
</reference>
<evidence type="ECO:0000313" key="6">
    <source>
        <dbReference type="Proteomes" id="UP001519306"/>
    </source>
</evidence>
<accession>A0ABS4KB52</accession>
<dbReference type="InterPro" id="IPR029063">
    <property type="entry name" value="SAM-dependent_MTases_sf"/>
</dbReference>
<dbReference type="EC" id="2.1.1.226" evidence="5"/>
<evidence type="ECO:0000259" key="4">
    <source>
        <dbReference type="SMART" id="SM00363"/>
    </source>
</evidence>
<dbReference type="InterPro" id="IPR047048">
    <property type="entry name" value="TlyA"/>
</dbReference>
<feature type="domain" description="RNA-binding S4" evidence="4">
    <location>
        <begin position="4"/>
        <end position="69"/>
    </location>
</feature>
<gene>
    <name evidence="5" type="ORF">J2Z71_000518</name>
</gene>
<dbReference type="InterPro" id="IPR002877">
    <property type="entry name" value="RNA_MeTrfase_FtsJ_dom"/>
</dbReference>
<dbReference type="Pfam" id="PF01479">
    <property type="entry name" value="S4"/>
    <property type="match status" value="1"/>
</dbReference>
<dbReference type="Gene3D" id="3.40.50.150">
    <property type="entry name" value="Vaccinia Virus protein VP39"/>
    <property type="match status" value="1"/>
</dbReference>
<organism evidence="5 6">
    <name type="scientific">Peptoniphilus stercorisuis</name>
    <dbReference type="NCBI Taxonomy" id="1436965"/>
    <lineage>
        <taxon>Bacteria</taxon>
        <taxon>Bacillati</taxon>
        <taxon>Bacillota</taxon>
        <taxon>Tissierellia</taxon>
        <taxon>Tissierellales</taxon>
        <taxon>Peptoniphilaceae</taxon>
        <taxon>Peptoniphilus</taxon>
    </lineage>
</organism>
<dbReference type="Proteomes" id="UP001519306">
    <property type="component" value="Unassembled WGS sequence"/>
</dbReference>
<dbReference type="EC" id="2.1.1.227" evidence="5"/>
<dbReference type="PROSITE" id="PS50889">
    <property type="entry name" value="S4"/>
    <property type="match status" value="1"/>
</dbReference>
<comment type="caution">
    <text evidence="5">The sequence shown here is derived from an EMBL/GenBank/DDBJ whole genome shotgun (WGS) entry which is preliminary data.</text>
</comment>
<dbReference type="NCBIfam" id="TIGR00478">
    <property type="entry name" value="tly"/>
    <property type="match status" value="1"/>
</dbReference>
<protein>
    <submittedName>
        <fullName evidence="5">23S rRNA (Cytidine1920-2'-O)/16S rRNA (Cytidine1409-2'-O)-methyltransferase</fullName>
        <ecNumber evidence="5">2.1.1.226</ecNumber>
        <ecNumber evidence="5">2.1.1.227</ecNumber>
    </submittedName>
</protein>
<dbReference type="CDD" id="cd00165">
    <property type="entry name" value="S4"/>
    <property type="match status" value="1"/>
</dbReference>
<dbReference type="GO" id="GO:0032259">
    <property type="term" value="P:methylation"/>
    <property type="evidence" value="ECO:0007669"/>
    <property type="project" value="UniProtKB-KW"/>
</dbReference>
<evidence type="ECO:0000256" key="3">
    <source>
        <dbReference type="PROSITE-ProRule" id="PRU00182"/>
    </source>
</evidence>
<dbReference type="SUPFAM" id="SSF55174">
    <property type="entry name" value="Alpha-L RNA-binding motif"/>
    <property type="match status" value="1"/>
</dbReference>
<dbReference type="InterPro" id="IPR036986">
    <property type="entry name" value="S4_RNA-bd_sf"/>
</dbReference>
<dbReference type="InterPro" id="IPR002942">
    <property type="entry name" value="S4_RNA-bd"/>
</dbReference>
<dbReference type="GO" id="GO:0008168">
    <property type="term" value="F:methyltransferase activity"/>
    <property type="evidence" value="ECO:0007669"/>
    <property type="project" value="UniProtKB-KW"/>
</dbReference>
<keyword evidence="5" id="KW-0489">Methyltransferase</keyword>
<dbReference type="Gene3D" id="3.10.290.10">
    <property type="entry name" value="RNA-binding S4 domain"/>
    <property type="match status" value="1"/>
</dbReference>
<keyword evidence="1 3" id="KW-0694">RNA-binding</keyword>
<proteinExistence type="inferred from homology"/>
<dbReference type="SUPFAM" id="SSF53335">
    <property type="entry name" value="S-adenosyl-L-methionine-dependent methyltransferases"/>
    <property type="match status" value="1"/>
</dbReference>
<name>A0ABS4KB52_9FIRM</name>
<dbReference type="RefSeq" id="WP_210060299.1">
    <property type="nucleotide sequence ID" value="NZ_JAGGLJ010000004.1"/>
</dbReference>
<dbReference type="Pfam" id="PF01728">
    <property type="entry name" value="FtsJ"/>
    <property type="match status" value="1"/>
</dbReference>
<dbReference type="SMART" id="SM00363">
    <property type="entry name" value="S4"/>
    <property type="match status" value="1"/>
</dbReference>
<evidence type="ECO:0000313" key="5">
    <source>
        <dbReference type="EMBL" id="MBP2024993.1"/>
    </source>
</evidence>
<sequence length="266" mass="29942">MNKVRADQLLVKKNLVSSREKAKRLIMSGSVFIGTQRVEKPGELLKEDVNLTVKDNSLKYVSRGGYKLEKAIELYGLDLKDKICADIGASTGGFTHCMLLNGAQKVYAIDVGYNQLDYSLRVHEKVVSMERTNIRNFDTSIIEDKIDFISIDVSFISLSLVLPKAKELIKENGKIVALIKPQFEAGKEKVGKKGIVRDTNVHREVIEKIIDLSRELELRILGLTFSPITGATGNIEFLILLENSKEENLPYDINKVIEDSQEMKNR</sequence>
<dbReference type="PANTHER" id="PTHR32319">
    <property type="entry name" value="BACTERIAL HEMOLYSIN-LIKE PROTEIN"/>
    <property type="match status" value="1"/>
</dbReference>
<dbReference type="EMBL" id="JAGGLJ010000004">
    <property type="protein sequence ID" value="MBP2024993.1"/>
    <property type="molecule type" value="Genomic_DNA"/>
</dbReference>
<dbReference type="InterPro" id="IPR004538">
    <property type="entry name" value="Hemolysin_A/TlyA"/>
</dbReference>
<comment type="similarity">
    <text evidence="2">Belongs to the TlyA family.</text>
</comment>
<dbReference type="PANTHER" id="PTHR32319:SF0">
    <property type="entry name" value="BACTERIAL HEMOLYSIN-LIKE PROTEIN"/>
    <property type="match status" value="1"/>
</dbReference>
<evidence type="ECO:0000256" key="2">
    <source>
        <dbReference type="ARBA" id="ARBA00029460"/>
    </source>
</evidence>
<dbReference type="PIRSF" id="PIRSF005578">
    <property type="entry name" value="TlyA"/>
    <property type="match status" value="1"/>
</dbReference>
<keyword evidence="6" id="KW-1185">Reference proteome</keyword>
<keyword evidence="5" id="KW-0808">Transferase</keyword>